<dbReference type="Proteomes" id="UP000727407">
    <property type="component" value="Unassembled WGS sequence"/>
</dbReference>
<dbReference type="SUPFAM" id="SSF56436">
    <property type="entry name" value="C-type lectin-like"/>
    <property type="match status" value="2"/>
</dbReference>
<name>A0A8J4UBZ4_CLAMG</name>
<accession>A0A8J4UBZ4</accession>
<dbReference type="PROSITE" id="PS50041">
    <property type="entry name" value="C_TYPE_LECTIN_2"/>
    <property type="match status" value="2"/>
</dbReference>
<keyword evidence="2" id="KW-0675">Receptor</keyword>
<dbReference type="OrthoDB" id="6369810at2759"/>
<dbReference type="AlphaFoldDB" id="A0A8J4UBZ4"/>
<dbReference type="SMART" id="SM00034">
    <property type="entry name" value="CLECT"/>
    <property type="match status" value="2"/>
</dbReference>
<dbReference type="Pfam" id="PF00059">
    <property type="entry name" value="Lectin_C"/>
    <property type="match status" value="2"/>
</dbReference>
<evidence type="ECO:0000313" key="3">
    <source>
        <dbReference type="Proteomes" id="UP000727407"/>
    </source>
</evidence>
<dbReference type="PANTHER" id="PTHR45784:SF3">
    <property type="entry name" value="C-TYPE LECTIN DOMAIN FAMILY 4 MEMBER K-LIKE-RELATED"/>
    <property type="match status" value="1"/>
</dbReference>
<dbReference type="InterPro" id="IPR016186">
    <property type="entry name" value="C-type_lectin-like/link_sf"/>
</dbReference>
<dbReference type="EMBL" id="QNUK01000043">
    <property type="protein sequence ID" value="KAF5905518.1"/>
    <property type="molecule type" value="Genomic_DNA"/>
</dbReference>
<reference evidence="2" key="1">
    <citation type="submission" date="2020-07" db="EMBL/GenBank/DDBJ databases">
        <title>Clarias magur genome sequencing, assembly and annotation.</title>
        <authorList>
            <person name="Kushwaha B."/>
            <person name="Kumar R."/>
            <person name="Das P."/>
            <person name="Joshi C.G."/>
            <person name="Kumar D."/>
            <person name="Nagpure N.S."/>
            <person name="Pandey M."/>
            <person name="Agarwal S."/>
            <person name="Srivastava S."/>
            <person name="Singh M."/>
            <person name="Sahoo L."/>
            <person name="Jayasankar P."/>
            <person name="Meher P.K."/>
            <person name="Koringa P.G."/>
            <person name="Iquebal M.A."/>
            <person name="Das S.P."/>
            <person name="Bit A."/>
            <person name="Patnaik S."/>
            <person name="Patel N."/>
            <person name="Shah T.M."/>
            <person name="Hinsu A."/>
            <person name="Jena J.K."/>
        </authorList>
    </citation>
    <scope>NUCLEOTIDE SEQUENCE</scope>
    <source>
        <strain evidence="2">CIFAMagur01</strain>
        <tissue evidence="2">Testis</tissue>
    </source>
</reference>
<organism evidence="2 3">
    <name type="scientific">Clarias magur</name>
    <name type="common">Asian catfish</name>
    <name type="synonym">Macropteronotus magur</name>
    <dbReference type="NCBI Taxonomy" id="1594786"/>
    <lineage>
        <taxon>Eukaryota</taxon>
        <taxon>Metazoa</taxon>
        <taxon>Chordata</taxon>
        <taxon>Craniata</taxon>
        <taxon>Vertebrata</taxon>
        <taxon>Euteleostomi</taxon>
        <taxon>Actinopterygii</taxon>
        <taxon>Neopterygii</taxon>
        <taxon>Teleostei</taxon>
        <taxon>Ostariophysi</taxon>
        <taxon>Siluriformes</taxon>
        <taxon>Clariidae</taxon>
        <taxon>Clarias</taxon>
    </lineage>
</organism>
<protein>
    <submittedName>
        <fullName evidence="2">Macrophage mannose receptor 1-like isoform X6</fullName>
    </submittedName>
</protein>
<sequence>MKLYTFLLITGLTGFLSVPVSMLQTVPHKYELIKKSMSWPAAQNYCRVMYNDLATMLSDSDWQIFNKEAAVGLTTFAWVGLYSDTSTWHWSLDDLPLNSGTYTNWYPGGPYNYYQNDICAIIGQNYNWFEQLCTFTRPFICYNAFSSDVNKFIGISNPQLPWLDARAYCRTHYTDLASSLNSSDQNMLAQIQHMQGDSWIGLHRQMNSWKWSDGTKASNIPWSLGQPVNIYGSENCAVVYNGHFYVEQCNILLYFFCH</sequence>
<feature type="domain" description="C-type lectin" evidence="1">
    <location>
        <begin position="141"/>
        <end position="258"/>
    </location>
</feature>
<keyword evidence="3" id="KW-1185">Reference proteome</keyword>
<comment type="caution">
    <text evidence="2">The sequence shown here is derived from an EMBL/GenBank/DDBJ whole genome shotgun (WGS) entry which is preliminary data.</text>
</comment>
<evidence type="ECO:0000259" key="1">
    <source>
        <dbReference type="PROSITE" id="PS50041"/>
    </source>
</evidence>
<evidence type="ECO:0000313" key="2">
    <source>
        <dbReference type="EMBL" id="KAF5905518.1"/>
    </source>
</evidence>
<dbReference type="PANTHER" id="PTHR45784">
    <property type="entry name" value="C-TYPE LECTIN DOMAIN FAMILY 20 MEMBER A-RELATED"/>
    <property type="match status" value="1"/>
</dbReference>
<dbReference type="InterPro" id="IPR016187">
    <property type="entry name" value="CTDL_fold"/>
</dbReference>
<dbReference type="Gene3D" id="3.10.100.10">
    <property type="entry name" value="Mannose-Binding Protein A, subunit A"/>
    <property type="match status" value="2"/>
</dbReference>
<gene>
    <name evidence="2" type="ORF">DAT39_004745</name>
</gene>
<proteinExistence type="predicted"/>
<feature type="non-terminal residue" evidence="2">
    <location>
        <position position="258"/>
    </location>
</feature>
<dbReference type="InterPro" id="IPR001304">
    <property type="entry name" value="C-type_lectin-like"/>
</dbReference>
<feature type="domain" description="C-type lectin" evidence="1">
    <location>
        <begin position="30"/>
        <end position="142"/>
    </location>
</feature>